<dbReference type="EMBL" id="FNVO01000008">
    <property type="protein sequence ID" value="SEG66139.1"/>
    <property type="molecule type" value="Genomic_DNA"/>
</dbReference>
<reference evidence="4" key="1">
    <citation type="submission" date="2016-10" db="EMBL/GenBank/DDBJ databases">
        <authorList>
            <person name="Varghese N."/>
            <person name="Submissions S."/>
        </authorList>
    </citation>
    <scope>NUCLEOTIDE SEQUENCE [LARGE SCALE GENOMIC DNA]</scope>
    <source>
        <strain evidence="4">DSM 43163</strain>
    </source>
</reference>
<dbReference type="GO" id="GO:0016616">
    <property type="term" value="F:oxidoreductase activity, acting on the CH-OH group of donors, NAD or NADP as acceptor"/>
    <property type="evidence" value="ECO:0007669"/>
    <property type="project" value="TreeGrafter"/>
</dbReference>
<accession>A0A1H6BZK1</accession>
<dbReference type="PRINTS" id="PR00081">
    <property type="entry name" value="GDHRDH"/>
</dbReference>
<comment type="similarity">
    <text evidence="1">Belongs to the short-chain dehydrogenases/reductases (SDR) family.</text>
</comment>
<protein>
    <submittedName>
        <fullName evidence="3">NAD(P)-dependent dehydrogenase, short-chain alcohol dehydrogenase family</fullName>
    </submittedName>
</protein>
<dbReference type="Pfam" id="PF13561">
    <property type="entry name" value="adh_short_C2"/>
    <property type="match status" value="1"/>
</dbReference>
<proteinExistence type="inferred from homology"/>
<name>A0A1H6BZK1_9ACTN</name>
<gene>
    <name evidence="3" type="ORF">SAMN04489712_108167</name>
</gene>
<dbReference type="InterPro" id="IPR036291">
    <property type="entry name" value="NAD(P)-bd_dom_sf"/>
</dbReference>
<dbReference type="PANTHER" id="PTHR42760:SF133">
    <property type="entry name" value="3-OXOACYL-[ACYL-CARRIER-PROTEIN] REDUCTASE"/>
    <property type="match status" value="1"/>
</dbReference>
<evidence type="ECO:0000256" key="2">
    <source>
        <dbReference type="ARBA" id="ARBA00023002"/>
    </source>
</evidence>
<evidence type="ECO:0000313" key="3">
    <source>
        <dbReference type="EMBL" id="SEG66139.1"/>
    </source>
</evidence>
<dbReference type="AlphaFoldDB" id="A0A1H6BZK1"/>
<sequence length="260" mass="27676">MRNDPFDLTGRRALVAGAAWGGLGAYAALALAGRGAEVVVADLPSRGADLDATLGRLLAAGAKARALRFDVTRQEHVETLVAHAADPDGRLDVLVNAAGVMLRREAFDTSLEEWRRVLDVNLTGTWLLNRAAGRRMVAAGRGAIVNFSTVYAERVGPIPESAYYASKAGIANLTRSLAAEFGPHGVTVNCLAPAVFYPTEMTAPLRDDPERLAWFEARTMLGRLGEPGADLDGPLLLLASDAGRYMTGQVVYVDGGWSAW</sequence>
<dbReference type="FunFam" id="3.40.50.720:FF:000084">
    <property type="entry name" value="Short-chain dehydrogenase reductase"/>
    <property type="match status" value="1"/>
</dbReference>
<dbReference type="PRINTS" id="PR00080">
    <property type="entry name" value="SDRFAMILY"/>
</dbReference>
<evidence type="ECO:0000313" key="4">
    <source>
        <dbReference type="Proteomes" id="UP000236723"/>
    </source>
</evidence>
<dbReference type="Proteomes" id="UP000236723">
    <property type="component" value="Unassembled WGS sequence"/>
</dbReference>
<dbReference type="PANTHER" id="PTHR42760">
    <property type="entry name" value="SHORT-CHAIN DEHYDROGENASES/REDUCTASES FAMILY MEMBER"/>
    <property type="match status" value="1"/>
</dbReference>
<organism evidence="3 4">
    <name type="scientific">Thermomonospora echinospora</name>
    <dbReference type="NCBI Taxonomy" id="1992"/>
    <lineage>
        <taxon>Bacteria</taxon>
        <taxon>Bacillati</taxon>
        <taxon>Actinomycetota</taxon>
        <taxon>Actinomycetes</taxon>
        <taxon>Streptosporangiales</taxon>
        <taxon>Thermomonosporaceae</taxon>
        <taxon>Thermomonospora</taxon>
    </lineage>
</organism>
<dbReference type="SUPFAM" id="SSF51735">
    <property type="entry name" value="NAD(P)-binding Rossmann-fold domains"/>
    <property type="match status" value="1"/>
</dbReference>
<evidence type="ECO:0000256" key="1">
    <source>
        <dbReference type="ARBA" id="ARBA00006484"/>
    </source>
</evidence>
<dbReference type="OrthoDB" id="286404at2"/>
<dbReference type="Gene3D" id="3.40.50.720">
    <property type="entry name" value="NAD(P)-binding Rossmann-like Domain"/>
    <property type="match status" value="1"/>
</dbReference>
<keyword evidence="4" id="KW-1185">Reference proteome</keyword>
<dbReference type="InterPro" id="IPR002347">
    <property type="entry name" value="SDR_fam"/>
</dbReference>
<dbReference type="RefSeq" id="WP_103939316.1">
    <property type="nucleotide sequence ID" value="NZ_FNVO01000008.1"/>
</dbReference>
<keyword evidence="2" id="KW-0560">Oxidoreductase</keyword>